<dbReference type="GeneID" id="5470876"/>
<protein>
    <submittedName>
        <fullName evidence="2">Uncharacterized protein Z119L</fullName>
    </submittedName>
</protein>
<accession>A7K879</accession>
<dbReference type="OrthoDB" id="15009at10239"/>
<dbReference type="Proteomes" id="UP000202420">
    <property type="component" value="Segment"/>
</dbReference>
<gene>
    <name evidence="2" type="primary">Z119L</name>
    <name evidence="2" type="ORF">ATCV1_Z119L</name>
</gene>
<dbReference type="KEGG" id="vg:5470876"/>
<evidence type="ECO:0000259" key="1">
    <source>
        <dbReference type="Pfam" id="PF05670"/>
    </source>
</evidence>
<dbReference type="RefSeq" id="YP_001426600.1">
    <property type="nucleotide sequence ID" value="NC_008724.1"/>
</dbReference>
<dbReference type="EMBL" id="EF101928">
    <property type="protein sequence ID" value="ABT16253.1"/>
    <property type="molecule type" value="Genomic_DNA"/>
</dbReference>
<dbReference type="InterPro" id="IPR051608">
    <property type="entry name" value="RQC_Subunit_NEMF"/>
</dbReference>
<dbReference type="GO" id="GO:1990112">
    <property type="term" value="C:RQC complex"/>
    <property type="evidence" value="ECO:0007669"/>
    <property type="project" value="TreeGrafter"/>
</dbReference>
<dbReference type="PANTHER" id="PTHR15239:SF6">
    <property type="entry name" value="RIBOSOME QUALITY CONTROL COMPLEX SUBUNIT NEMF"/>
    <property type="match status" value="1"/>
</dbReference>
<feature type="domain" description="NFACT RNA-binding" evidence="1">
    <location>
        <begin position="3"/>
        <end position="90"/>
    </location>
</feature>
<proteinExistence type="predicted"/>
<dbReference type="Pfam" id="PF05670">
    <property type="entry name" value="NFACT-R_1"/>
    <property type="match status" value="1"/>
</dbReference>
<keyword evidence="3" id="KW-1185">Reference proteome</keyword>
<name>A7K879_9PHYC</name>
<reference evidence="2 3" key="1">
    <citation type="submission" date="2006-09" db="EMBL/GenBank/DDBJ databases">
        <title>Sequence and annotation of the 288-kb ATCV-1 virus that infects an endosymbiotic Chlorella strain of the heliozoon Acanthocystis turfacea.</title>
        <authorList>
            <person name="Fitzgerald L.A."/>
            <person name="Graves M.V."/>
            <person name="Li X."/>
            <person name="Pfitzner A.J.P."/>
            <person name="Hartigan J."/>
            <person name="Van Etten J.L."/>
        </authorList>
    </citation>
    <scope>NUCLEOTIDE SEQUENCE [LARGE SCALE GENOMIC DNA]</scope>
    <source>
        <strain evidence="2 3">ATCV-1</strain>
    </source>
</reference>
<organism evidence="2 3">
    <name type="scientific">Chlorovirus heliozoae</name>
    <dbReference type="NCBI Taxonomy" id="322019"/>
    <lineage>
        <taxon>Viruses</taxon>
        <taxon>Varidnaviria</taxon>
        <taxon>Bamfordvirae</taxon>
        <taxon>Nucleocytoviricota</taxon>
        <taxon>Megaviricetes</taxon>
        <taxon>Algavirales</taxon>
        <taxon>Phycodnaviridae</taxon>
        <taxon>Chlorovirus</taxon>
    </lineage>
</organism>
<dbReference type="GO" id="GO:0000049">
    <property type="term" value="F:tRNA binding"/>
    <property type="evidence" value="ECO:0007669"/>
    <property type="project" value="TreeGrafter"/>
</dbReference>
<evidence type="ECO:0000313" key="2">
    <source>
        <dbReference type="EMBL" id="ABT16253.1"/>
    </source>
</evidence>
<dbReference type="InterPro" id="IPR008532">
    <property type="entry name" value="NFACT_RNA-bd"/>
</dbReference>
<evidence type="ECO:0000313" key="3">
    <source>
        <dbReference type="Proteomes" id="UP000202420"/>
    </source>
</evidence>
<sequence length="108" mass="11689">MKFFEHNGFSVVAGTNARENDVLTMSSRTGDLWFHASGVPGSHVIVKSAANVDIDTVKFAAGIAAKMSKAPVGAVSVDYTDVSNVEKRKFSKAGEVFLLEFQTVYCRK</sequence>
<dbReference type="PANTHER" id="PTHR15239">
    <property type="entry name" value="NUCLEAR EXPORT MEDIATOR FACTOR NEMF"/>
    <property type="match status" value="1"/>
</dbReference>
<dbReference type="GO" id="GO:0043023">
    <property type="term" value="F:ribosomal large subunit binding"/>
    <property type="evidence" value="ECO:0007669"/>
    <property type="project" value="TreeGrafter"/>
</dbReference>